<gene>
    <name evidence="1" type="ORF">SKAU_G00331040</name>
</gene>
<dbReference type="Proteomes" id="UP001152622">
    <property type="component" value="Chromosome 15"/>
</dbReference>
<evidence type="ECO:0000313" key="2">
    <source>
        <dbReference type="Proteomes" id="UP001152622"/>
    </source>
</evidence>
<dbReference type="AlphaFoldDB" id="A0A9Q1IGB0"/>
<organism evidence="1 2">
    <name type="scientific">Synaphobranchus kaupii</name>
    <name type="common">Kaup's arrowtooth eel</name>
    <dbReference type="NCBI Taxonomy" id="118154"/>
    <lineage>
        <taxon>Eukaryota</taxon>
        <taxon>Metazoa</taxon>
        <taxon>Chordata</taxon>
        <taxon>Craniata</taxon>
        <taxon>Vertebrata</taxon>
        <taxon>Euteleostomi</taxon>
        <taxon>Actinopterygii</taxon>
        <taxon>Neopterygii</taxon>
        <taxon>Teleostei</taxon>
        <taxon>Anguilliformes</taxon>
        <taxon>Synaphobranchidae</taxon>
        <taxon>Synaphobranchus</taxon>
    </lineage>
</organism>
<comment type="caution">
    <text evidence="1">The sequence shown here is derived from an EMBL/GenBank/DDBJ whole genome shotgun (WGS) entry which is preliminary data.</text>
</comment>
<name>A0A9Q1IGB0_SYNKA</name>
<evidence type="ECO:0000313" key="1">
    <source>
        <dbReference type="EMBL" id="KAJ8340813.1"/>
    </source>
</evidence>
<proteinExistence type="predicted"/>
<sequence>MASASGKRRFTADEVAEICTMRNDDNLILNMEEWKVEKKVKVKLYIRCKWNFLLTEKFFVLFRRSAFEDSSIQASVHWRTVTVMRPGD</sequence>
<reference evidence="1" key="1">
    <citation type="journal article" date="2023" name="Science">
        <title>Genome structures resolve the early diversification of teleost fishes.</title>
        <authorList>
            <person name="Parey E."/>
            <person name="Louis A."/>
            <person name="Montfort J."/>
            <person name="Bouchez O."/>
            <person name="Roques C."/>
            <person name="Iampietro C."/>
            <person name="Lluch J."/>
            <person name="Castinel A."/>
            <person name="Donnadieu C."/>
            <person name="Desvignes T."/>
            <person name="Floi Bucao C."/>
            <person name="Jouanno E."/>
            <person name="Wen M."/>
            <person name="Mejri S."/>
            <person name="Dirks R."/>
            <person name="Jansen H."/>
            <person name="Henkel C."/>
            <person name="Chen W.J."/>
            <person name="Zahm M."/>
            <person name="Cabau C."/>
            <person name="Klopp C."/>
            <person name="Thompson A.W."/>
            <person name="Robinson-Rechavi M."/>
            <person name="Braasch I."/>
            <person name="Lecointre G."/>
            <person name="Bobe J."/>
            <person name="Postlethwait J.H."/>
            <person name="Berthelot C."/>
            <person name="Roest Crollius H."/>
            <person name="Guiguen Y."/>
        </authorList>
    </citation>
    <scope>NUCLEOTIDE SEQUENCE</scope>
    <source>
        <strain evidence="1">WJC10195</strain>
    </source>
</reference>
<accession>A0A9Q1IGB0</accession>
<protein>
    <submittedName>
        <fullName evidence="1">Uncharacterized protein</fullName>
    </submittedName>
</protein>
<dbReference type="EMBL" id="JAINUF010000015">
    <property type="protein sequence ID" value="KAJ8340813.1"/>
    <property type="molecule type" value="Genomic_DNA"/>
</dbReference>
<keyword evidence="2" id="KW-1185">Reference proteome</keyword>